<comment type="catalytic activity">
    <reaction evidence="1">
        <text>ATP + protein L-histidine = ADP + protein N-phospho-L-histidine.</text>
        <dbReference type="EC" id="2.7.13.3"/>
    </reaction>
</comment>
<dbReference type="PANTHER" id="PTHR43711">
    <property type="entry name" value="TWO-COMPONENT HISTIDINE KINASE"/>
    <property type="match status" value="1"/>
</dbReference>
<keyword evidence="10" id="KW-1185">Reference proteome</keyword>
<gene>
    <name evidence="9" type="ORF">D8Y22_06495</name>
</gene>
<dbReference type="RefSeq" id="WP_141463896.1">
    <property type="nucleotide sequence ID" value="NZ_RBZW01000017.1"/>
</dbReference>
<dbReference type="InterPro" id="IPR003661">
    <property type="entry name" value="HisK_dim/P_dom"/>
</dbReference>
<dbReference type="OrthoDB" id="8127at2157"/>
<dbReference type="PROSITE" id="PS50109">
    <property type="entry name" value="HIS_KIN"/>
    <property type="match status" value="1"/>
</dbReference>
<dbReference type="SUPFAM" id="SSF55874">
    <property type="entry name" value="ATPase domain of HSP90 chaperone/DNA topoisomerase II/histidine kinase"/>
    <property type="match status" value="1"/>
</dbReference>
<dbReference type="SMART" id="SM00388">
    <property type="entry name" value="HisKA"/>
    <property type="match status" value="1"/>
</dbReference>
<dbReference type="SUPFAM" id="SSF55781">
    <property type="entry name" value="GAF domain-like"/>
    <property type="match status" value="1"/>
</dbReference>
<comment type="caution">
    <text evidence="9">The sequence shown here is derived from an EMBL/GenBank/DDBJ whole genome shotgun (WGS) entry which is preliminary data.</text>
</comment>
<accession>A0A4S3TMZ6</accession>
<dbReference type="InterPro" id="IPR036097">
    <property type="entry name" value="HisK_dim/P_sf"/>
</dbReference>
<dbReference type="CDD" id="cd00075">
    <property type="entry name" value="HATPase"/>
    <property type="match status" value="1"/>
</dbReference>
<evidence type="ECO:0000256" key="7">
    <source>
        <dbReference type="SAM" id="MobiDB-lite"/>
    </source>
</evidence>
<dbReference type="Gene3D" id="1.10.287.130">
    <property type="match status" value="1"/>
</dbReference>
<evidence type="ECO:0000256" key="3">
    <source>
        <dbReference type="ARBA" id="ARBA00022553"/>
    </source>
</evidence>
<reference evidence="9 10" key="1">
    <citation type="submission" date="2018-10" db="EMBL/GenBank/DDBJ databases">
        <title>Natronolimnobius sp. XQ-INN 246 isolated from Inner Mongolia Autonomous Region of China.</title>
        <authorList>
            <person name="Xue Q."/>
        </authorList>
    </citation>
    <scope>NUCLEOTIDE SEQUENCE [LARGE SCALE GENOMIC DNA]</scope>
    <source>
        <strain evidence="9 10">XQ-INN 246</strain>
    </source>
</reference>
<dbReference type="Pfam" id="PF01590">
    <property type="entry name" value="GAF"/>
    <property type="match status" value="1"/>
</dbReference>
<dbReference type="InterPro" id="IPR003018">
    <property type="entry name" value="GAF"/>
</dbReference>
<evidence type="ECO:0000256" key="6">
    <source>
        <dbReference type="ARBA" id="ARBA00023012"/>
    </source>
</evidence>
<name>A0A4S3TMZ6_9EURY</name>
<keyword evidence="6" id="KW-0902">Two-component regulatory system</keyword>
<evidence type="ECO:0000259" key="8">
    <source>
        <dbReference type="PROSITE" id="PS50109"/>
    </source>
</evidence>
<protein>
    <recommendedName>
        <fullName evidence="2">histidine kinase</fullName>
        <ecNumber evidence="2">2.7.13.3</ecNumber>
    </recommendedName>
</protein>
<feature type="domain" description="Histidine kinase" evidence="8">
    <location>
        <begin position="351"/>
        <end position="566"/>
    </location>
</feature>
<dbReference type="EC" id="2.7.13.3" evidence="2"/>
<dbReference type="EMBL" id="RBZW01000017">
    <property type="protein sequence ID" value="THE65649.1"/>
    <property type="molecule type" value="Genomic_DNA"/>
</dbReference>
<evidence type="ECO:0000256" key="5">
    <source>
        <dbReference type="ARBA" id="ARBA00022777"/>
    </source>
</evidence>
<dbReference type="SUPFAM" id="SSF47384">
    <property type="entry name" value="Homodimeric domain of signal transducing histidine kinase"/>
    <property type="match status" value="1"/>
</dbReference>
<dbReference type="PRINTS" id="PR00344">
    <property type="entry name" value="BCTRLSENSOR"/>
</dbReference>
<keyword evidence="5" id="KW-0418">Kinase</keyword>
<dbReference type="SMART" id="SM00065">
    <property type="entry name" value="GAF"/>
    <property type="match status" value="1"/>
</dbReference>
<feature type="region of interest" description="Disordered" evidence="7">
    <location>
        <begin position="462"/>
        <end position="487"/>
    </location>
</feature>
<dbReference type="Gene3D" id="3.30.450.40">
    <property type="match status" value="1"/>
</dbReference>
<dbReference type="InterPro" id="IPR005467">
    <property type="entry name" value="His_kinase_dom"/>
</dbReference>
<dbReference type="InterPro" id="IPR003594">
    <property type="entry name" value="HATPase_dom"/>
</dbReference>
<evidence type="ECO:0000313" key="9">
    <source>
        <dbReference type="EMBL" id="THE65649.1"/>
    </source>
</evidence>
<dbReference type="InterPro" id="IPR050736">
    <property type="entry name" value="Sensor_HK_Regulatory"/>
</dbReference>
<dbReference type="InterPro" id="IPR004358">
    <property type="entry name" value="Sig_transdc_His_kin-like_C"/>
</dbReference>
<dbReference type="SMART" id="SM00387">
    <property type="entry name" value="HATPase_c"/>
    <property type="match status" value="1"/>
</dbReference>
<dbReference type="PANTHER" id="PTHR43711:SF1">
    <property type="entry name" value="HISTIDINE KINASE 1"/>
    <property type="match status" value="1"/>
</dbReference>
<dbReference type="Proteomes" id="UP000318864">
    <property type="component" value="Unassembled WGS sequence"/>
</dbReference>
<evidence type="ECO:0000313" key="10">
    <source>
        <dbReference type="Proteomes" id="UP000318864"/>
    </source>
</evidence>
<evidence type="ECO:0000256" key="4">
    <source>
        <dbReference type="ARBA" id="ARBA00022679"/>
    </source>
</evidence>
<dbReference type="Pfam" id="PF00512">
    <property type="entry name" value="HisKA"/>
    <property type="match status" value="1"/>
</dbReference>
<dbReference type="CDD" id="cd00082">
    <property type="entry name" value="HisKA"/>
    <property type="match status" value="1"/>
</dbReference>
<dbReference type="AlphaFoldDB" id="A0A4S3TMZ6"/>
<organism evidence="9 10">
    <name type="scientific">Salinadaptatus halalkaliphilus</name>
    <dbReference type="NCBI Taxonomy" id="2419781"/>
    <lineage>
        <taxon>Archaea</taxon>
        <taxon>Methanobacteriati</taxon>
        <taxon>Methanobacteriota</taxon>
        <taxon>Stenosarchaea group</taxon>
        <taxon>Halobacteria</taxon>
        <taxon>Halobacteriales</taxon>
        <taxon>Natrialbaceae</taxon>
        <taxon>Salinadaptatus</taxon>
    </lineage>
</organism>
<dbReference type="Pfam" id="PF02518">
    <property type="entry name" value="HATPase_c"/>
    <property type="match status" value="1"/>
</dbReference>
<evidence type="ECO:0000256" key="2">
    <source>
        <dbReference type="ARBA" id="ARBA00012438"/>
    </source>
</evidence>
<feature type="compositionally biased region" description="Polar residues" evidence="7">
    <location>
        <begin position="469"/>
        <end position="478"/>
    </location>
</feature>
<proteinExistence type="predicted"/>
<keyword evidence="4" id="KW-0808">Transferase</keyword>
<dbReference type="GO" id="GO:0000155">
    <property type="term" value="F:phosphorelay sensor kinase activity"/>
    <property type="evidence" value="ECO:0007669"/>
    <property type="project" value="InterPro"/>
</dbReference>
<sequence length="567" mass="62897">MTNENSQRQPETVDAIDEPHRRSFHVLYVDSGDDPKRLADESLPYPVTTAASFADARDALEHQPDCLVVAGDLTDEVGRSFLEFVRTEFDALPVVHFGSTRDVTVLERLVAMDTSAIVRRDSESATPTAAELDRLRQRLNEYYQQSISDVRETVLEIARSLMGAAPDEIDIEIEWGLKLIGRRLDADRCLVCTYEDGVLKRTHYWSENDIDPPTPDQVPASSFPGFDTAIRSYEPYAVPADPVTDLDIEIPDGFVGTLQRASDHHDPPDGTDRHPYIRDSRIESLLAVPIVVDWELEGVLAIEQETRRPWPHSVQQQVKTLGELVGHTLDRERRRQELSRQNDRLERFTSVVSHDLRNPLNVLTGYAELIEETGDPSHVEDVLASATRMETMIEDLLTLARNGTELDEREPIDLQELVTDAWAGVDTTGGKLETRSLPTIEGDSGRLQQVFENLFRNSIEHGADAHGSTRGNSQSDESASQDENDDGVVTVRVAGTPDGFVVEDDGPGIPPDDREMVFQEGYTDSDGTGLGLSIVDAIATAHGWTVTVDEGDLGGARFRFVTDDSGE</sequence>
<dbReference type="InterPro" id="IPR029016">
    <property type="entry name" value="GAF-like_dom_sf"/>
</dbReference>
<dbReference type="InterPro" id="IPR036890">
    <property type="entry name" value="HATPase_C_sf"/>
</dbReference>
<keyword evidence="3" id="KW-0597">Phosphoprotein</keyword>
<evidence type="ECO:0000256" key="1">
    <source>
        <dbReference type="ARBA" id="ARBA00000085"/>
    </source>
</evidence>
<dbReference type="Gene3D" id="3.30.565.10">
    <property type="entry name" value="Histidine kinase-like ATPase, C-terminal domain"/>
    <property type="match status" value="1"/>
</dbReference>